<accession>A0A9N8V563</accession>
<dbReference type="InterPro" id="IPR019315">
    <property type="entry name" value="MMTA2_N"/>
</dbReference>
<organism evidence="3 4">
    <name type="scientific">Funneliformis mosseae</name>
    <name type="common">Endomycorrhizal fungus</name>
    <name type="synonym">Glomus mosseae</name>
    <dbReference type="NCBI Taxonomy" id="27381"/>
    <lineage>
        <taxon>Eukaryota</taxon>
        <taxon>Fungi</taxon>
        <taxon>Fungi incertae sedis</taxon>
        <taxon>Mucoromycota</taxon>
        <taxon>Glomeromycotina</taxon>
        <taxon>Glomeromycetes</taxon>
        <taxon>Glomerales</taxon>
        <taxon>Glomeraceae</taxon>
        <taxon>Funneliformis</taxon>
    </lineage>
</organism>
<protein>
    <submittedName>
        <fullName evidence="3">1360_t:CDS:1</fullName>
    </submittedName>
</protein>
<evidence type="ECO:0000313" key="4">
    <source>
        <dbReference type="Proteomes" id="UP000789375"/>
    </source>
</evidence>
<gene>
    <name evidence="3" type="ORF">FMOSSE_LOCUS555</name>
</gene>
<evidence type="ECO:0000313" key="3">
    <source>
        <dbReference type="EMBL" id="CAG8437895.1"/>
    </source>
</evidence>
<proteinExistence type="predicted"/>
<dbReference type="PANTHER" id="PTHR14580">
    <property type="entry name" value="MULTIPLE MYELOMA TUMOR-ASSOCIATED PROTEIN 2 FAMILY MEMBER"/>
    <property type="match status" value="1"/>
</dbReference>
<dbReference type="Pfam" id="PF10159">
    <property type="entry name" value="MMtag"/>
    <property type="match status" value="1"/>
</dbReference>
<dbReference type="PANTHER" id="PTHR14580:SF0">
    <property type="entry name" value="MULTIPLE MYELOMA TUMOR-ASSOCIATED PROTEIN 2"/>
    <property type="match status" value="1"/>
</dbReference>
<feature type="compositionally biased region" description="Polar residues" evidence="1">
    <location>
        <begin position="108"/>
        <end position="119"/>
    </location>
</feature>
<feature type="region of interest" description="Disordered" evidence="1">
    <location>
        <begin position="90"/>
        <end position="193"/>
    </location>
</feature>
<feature type="compositionally biased region" description="Basic residues" evidence="1">
    <location>
        <begin position="160"/>
        <end position="193"/>
    </location>
</feature>
<dbReference type="EMBL" id="CAJVPP010000054">
    <property type="protein sequence ID" value="CAG8437895.1"/>
    <property type="molecule type" value="Genomic_DNA"/>
</dbReference>
<name>A0A9N8V563_FUNMO</name>
<dbReference type="Proteomes" id="UP000789375">
    <property type="component" value="Unassembled WGS sequence"/>
</dbReference>
<keyword evidence="4" id="KW-1185">Reference proteome</keyword>
<comment type="caution">
    <text evidence="3">The sequence shown here is derived from an EMBL/GenBank/DDBJ whole genome shotgun (WGS) entry which is preliminary data.</text>
</comment>
<evidence type="ECO:0000256" key="1">
    <source>
        <dbReference type="SAM" id="MobiDB-lite"/>
    </source>
</evidence>
<dbReference type="InterPro" id="IPR039207">
    <property type="entry name" value="MMTAG2-like"/>
</dbReference>
<dbReference type="AlphaFoldDB" id="A0A9N8V563"/>
<feature type="domain" description="Multiple myeloma tumor-associated protein 2-like N-terminal" evidence="2">
    <location>
        <begin position="13"/>
        <end position="72"/>
    </location>
</feature>
<reference evidence="3" key="1">
    <citation type="submission" date="2021-06" db="EMBL/GenBank/DDBJ databases">
        <authorList>
            <person name="Kallberg Y."/>
            <person name="Tangrot J."/>
            <person name="Rosling A."/>
        </authorList>
    </citation>
    <scope>NUCLEOTIDE SEQUENCE</scope>
    <source>
        <strain evidence="3">87-6 pot B 2015</strain>
    </source>
</reference>
<sequence length="193" mass="22101">MYHPPRGGVRGGRTDKHRENYLGHSLHAPVGRWQQGKDLTWYAKDGKQDDSRNEEIRAIKNAEADVMAELLGGGKRRVVTGNVTQQELSNVLKRQQDDEEDSLKEATQEVTKGFSSGRLSISEMVPEGTLLQEDDNSISISHRDNKKRASTLLQSEDKRKAKKVKKEEKKKKHKKDKHRSKDKHKKSKRNESH</sequence>
<evidence type="ECO:0000259" key="2">
    <source>
        <dbReference type="Pfam" id="PF10159"/>
    </source>
</evidence>